<name>A0A6M5UPA9_9MICO</name>
<keyword evidence="1" id="KW-1133">Transmembrane helix</keyword>
<evidence type="ECO:0000256" key="1">
    <source>
        <dbReference type="SAM" id="Phobius"/>
    </source>
</evidence>
<dbReference type="Proteomes" id="UP000451354">
    <property type="component" value="Plasmid pCPRO01"/>
</dbReference>
<keyword evidence="3" id="KW-1185">Reference proteome</keyword>
<gene>
    <name evidence="2" type="ORF">FIC82_020460</name>
</gene>
<dbReference type="AlphaFoldDB" id="A0A6M5UPA9"/>
<keyword evidence="1" id="KW-0472">Membrane</keyword>
<proteinExistence type="predicted"/>
<dbReference type="KEGG" id="cprt:FIC82_020460"/>
<keyword evidence="1" id="KW-0812">Transmembrane</keyword>
<dbReference type="RefSeq" id="WP_154800701.1">
    <property type="nucleotide sequence ID" value="NZ_CP052758.1"/>
</dbReference>
<evidence type="ECO:0000313" key="3">
    <source>
        <dbReference type="Proteomes" id="UP000451354"/>
    </source>
</evidence>
<evidence type="ECO:0000313" key="2">
    <source>
        <dbReference type="EMBL" id="QJW38759.1"/>
    </source>
</evidence>
<sequence>MSVGQVVQGVWLGVWLVMMLVARIQIRRVMGHVEKVDAGVEDREPGATALIGRARLWAFVALGWAMLHAVVGVLTR</sequence>
<protein>
    <submittedName>
        <fullName evidence="2">Uncharacterized protein</fullName>
    </submittedName>
</protein>
<reference evidence="2 3" key="1">
    <citation type="journal article" date="2022" name="Int. J. Syst. Evol. Microbiol.">
        <title>Cellulosimicrobium protaetiae sp. nov., isolated from the gut of the larva of Protaetia brevitarsis seulensis.</title>
        <authorList>
            <person name="Le Han H."/>
            <person name="Nguyen T.T.H."/>
            <person name="Li Z."/>
            <person name="Shin N.R."/>
            <person name="Kim S.G."/>
        </authorList>
    </citation>
    <scope>NUCLEOTIDE SEQUENCE [LARGE SCALE GENOMIC DNA]</scope>
    <source>
        <strain evidence="2 3">BI34</strain>
    </source>
</reference>
<keyword evidence="2" id="KW-0614">Plasmid</keyword>
<feature type="transmembrane region" description="Helical" evidence="1">
    <location>
        <begin position="56"/>
        <end position="75"/>
    </location>
</feature>
<geneLocation type="plasmid" evidence="2 3">
    <name>pCPRO01</name>
</geneLocation>
<organism evidence="2 3">
    <name type="scientific">Cellulosimicrobium protaetiae</name>
    <dbReference type="NCBI Taxonomy" id="2587808"/>
    <lineage>
        <taxon>Bacteria</taxon>
        <taxon>Bacillati</taxon>
        <taxon>Actinomycetota</taxon>
        <taxon>Actinomycetes</taxon>
        <taxon>Micrococcales</taxon>
        <taxon>Promicromonosporaceae</taxon>
        <taxon>Cellulosimicrobium</taxon>
    </lineage>
</organism>
<accession>A0A6M5UPA9</accession>
<feature type="transmembrane region" description="Helical" evidence="1">
    <location>
        <begin position="6"/>
        <end position="26"/>
    </location>
</feature>
<dbReference type="EMBL" id="CP052758">
    <property type="protein sequence ID" value="QJW38759.1"/>
    <property type="molecule type" value="Genomic_DNA"/>
</dbReference>